<feature type="compositionally biased region" description="Polar residues" evidence="7">
    <location>
        <begin position="501"/>
        <end position="512"/>
    </location>
</feature>
<keyword evidence="10" id="KW-1185">Reference proteome</keyword>
<keyword evidence="6" id="KW-0227">DNA damage</keyword>
<keyword evidence="4 6" id="KW-0233">DNA recombination</keyword>
<sequence length="777" mass="85520">MRHVASAMTAVNFKGVTNTMTARRSCAMSPARFTADISDSKLHRRQTVNTKESASMLQESHVVSPEGADVFVNPFTGRLTPASSRVAKELLRVGFLRSVVNPFRLTWDAAKWRTAGVAALKPFQAPVAAWRKKLAALLTRADAADAVAEEVQRLYNELTSAYFPPKLDTTHDPHLSSMNMTPDQENAIRCALRGYSMFIGGGAGTGKTVLLKAMHRRLTEMGLRVAMTATTGVAAVQLGGCTFHLAFGVPIGSGEHSKKRWDANALRAVDVVIVDEVSLLDAELFNAFELEARMARLQALPFGGLQVITCGDFLQLSVADSMFSGLCYQSEAFRHLIAVRLVTQMRQAQSDPLYTTLAQLRVGKFDRKSFALLDRNIPEDKDNVTYIFPRRRDAQILNDTKLSELQSEEMTFTPQRGPLKLIGSFTPAGFIEFAKKQTLVSREEVVQVLTEEVRRVAAVDIVDHNVVVMPTRIEKNGMLIRLRNPDDIGAGRPNAAGGGNESRSSGCRSGTAHSRGGSTVPEDSWKTILEATATRLKATLRGVYAEDMQEFVPISLSMMLADASNHPNTEHLMPLRLKLGCRVMINRNLSRTVSNGSVGVVEAFAVPNPELFPRRHEAPVRTIYGRLIEKNMFSKLPIVRFLDGEVVQVPPLSLMVGGTPSTFFYGHELYLLPLQLGYGFTVHKVQGLTLQGTVVLDCKNFFACPHLIYVACSRVRSLDQLIVKNIKADMVIVKRSALEFSEQLRDATDITNLVPPEGCTQASWVGRLSPCLMGLSE</sequence>
<comment type="caution">
    <text evidence="9">The sequence shown here is derived from an EMBL/GenBank/DDBJ whole genome shotgun (WGS) entry which is preliminary data.</text>
</comment>
<dbReference type="Pfam" id="PF05970">
    <property type="entry name" value="PIF1"/>
    <property type="match status" value="1"/>
</dbReference>
<dbReference type="GO" id="GO:0005524">
    <property type="term" value="F:ATP binding"/>
    <property type="evidence" value="ECO:0007669"/>
    <property type="project" value="UniProtKB-KW"/>
</dbReference>
<comment type="catalytic activity">
    <reaction evidence="5 6">
        <text>ATP + H2O = ADP + phosphate + H(+)</text>
        <dbReference type="Rhea" id="RHEA:13065"/>
        <dbReference type="ChEBI" id="CHEBI:15377"/>
        <dbReference type="ChEBI" id="CHEBI:15378"/>
        <dbReference type="ChEBI" id="CHEBI:30616"/>
        <dbReference type="ChEBI" id="CHEBI:43474"/>
        <dbReference type="ChEBI" id="CHEBI:456216"/>
        <dbReference type="EC" id="5.6.2.3"/>
    </reaction>
</comment>
<feature type="region of interest" description="Disordered" evidence="7">
    <location>
        <begin position="483"/>
        <end position="523"/>
    </location>
</feature>
<evidence type="ECO:0000256" key="1">
    <source>
        <dbReference type="ARBA" id="ARBA00001946"/>
    </source>
</evidence>
<evidence type="ECO:0000313" key="10">
    <source>
        <dbReference type="Proteomes" id="UP000283634"/>
    </source>
</evidence>
<dbReference type="Proteomes" id="UP000283634">
    <property type="component" value="Unassembled WGS sequence"/>
</dbReference>
<keyword evidence="6" id="KW-0234">DNA repair</keyword>
<keyword evidence="6" id="KW-0547">Nucleotide-binding</keyword>
<evidence type="ECO:0000256" key="2">
    <source>
        <dbReference type="ARBA" id="ARBA00009781"/>
    </source>
</evidence>
<dbReference type="AlphaFoldDB" id="A0A422NKI2"/>
<evidence type="ECO:0000256" key="6">
    <source>
        <dbReference type="RuleBase" id="RU363044"/>
    </source>
</evidence>
<evidence type="ECO:0000256" key="4">
    <source>
        <dbReference type="ARBA" id="ARBA00023172"/>
    </source>
</evidence>
<evidence type="ECO:0000313" key="9">
    <source>
        <dbReference type="EMBL" id="RNF05997.1"/>
    </source>
</evidence>
<proteinExistence type="inferred from homology"/>
<dbReference type="OMA" id="QLGGCTF"/>
<dbReference type="InterPro" id="IPR051055">
    <property type="entry name" value="PIF1_helicase"/>
</dbReference>
<comment type="subunit">
    <text evidence="3">Monomer.</text>
</comment>
<dbReference type="InterPro" id="IPR027417">
    <property type="entry name" value="P-loop_NTPase"/>
</dbReference>
<dbReference type="PANTHER" id="PTHR47642:SF7">
    <property type="entry name" value="ATP-DEPENDENT DNA HELICASE PIF1"/>
    <property type="match status" value="1"/>
</dbReference>
<feature type="domain" description="AAA+ ATPase" evidence="8">
    <location>
        <begin position="193"/>
        <end position="343"/>
    </location>
</feature>
<keyword evidence="6" id="KW-0067">ATP-binding</keyword>
<dbReference type="VEuPathDB" id="TriTrypDB:TRSC58_01433"/>
<dbReference type="RefSeq" id="XP_029239007.1">
    <property type="nucleotide sequence ID" value="XM_029381178.1"/>
</dbReference>
<dbReference type="SUPFAM" id="SSF52540">
    <property type="entry name" value="P-loop containing nucleoside triphosphate hydrolases"/>
    <property type="match status" value="2"/>
</dbReference>
<dbReference type="GO" id="GO:0006281">
    <property type="term" value="P:DNA repair"/>
    <property type="evidence" value="ECO:0007669"/>
    <property type="project" value="UniProtKB-KW"/>
</dbReference>
<dbReference type="GO" id="GO:0000723">
    <property type="term" value="P:telomere maintenance"/>
    <property type="evidence" value="ECO:0007669"/>
    <property type="project" value="InterPro"/>
</dbReference>
<dbReference type="OrthoDB" id="432234at2759"/>
<comment type="similarity">
    <text evidence="2">Belongs to the helicase family. PIF1 subfamily.</text>
</comment>
<dbReference type="EMBL" id="MKGL01000120">
    <property type="protein sequence ID" value="RNF05997.1"/>
    <property type="molecule type" value="Genomic_DNA"/>
</dbReference>
<dbReference type="SMART" id="SM00382">
    <property type="entry name" value="AAA"/>
    <property type="match status" value="1"/>
</dbReference>
<evidence type="ECO:0000259" key="8">
    <source>
        <dbReference type="SMART" id="SM00382"/>
    </source>
</evidence>
<accession>A0A422NKI2</accession>
<dbReference type="GO" id="GO:0016887">
    <property type="term" value="F:ATP hydrolysis activity"/>
    <property type="evidence" value="ECO:0007669"/>
    <property type="project" value="RHEA"/>
</dbReference>
<dbReference type="InterPro" id="IPR003593">
    <property type="entry name" value="AAA+_ATPase"/>
</dbReference>
<comment type="cofactor">
    <cofactor evidence="1 6">
        <name>Mg(2+)</name>
        <dbReference type="ChEBI" id="CHEBI:18420"/>
    </cofactor>
</comment>
<organism evidence="9 10">
    <name type="scientific">Trypanosoma rangeli</name>
    <dbReference type="NCBI Taxonomy" id="5698"/>
    <lineage>
        <taxon>Eukaryota</taxon>
        <taxon>Discoba</taxon>
        <taxon>Euglenozoa</taxon>
        <taxon>Kinetoplastea</taxon>
        <taxon>Metakinetoplastina</taxon>
        <taxon>Trypanosomatida</taxon>
        <taxon>Trypanosomatidae</taxon>
        <taxon>Trypanosoma</taxon>
        <taxon>Herpetosoma</taxon>
    </lineage>
</organism>
<dbReference type="CDD" id="cd18037">
    <property type="entry name" value="DEXSc_Pif1_like"/>
    <property type="match status" value="1"/>
</dbReference>
<protein>
    <recommendedName>
        <fullName evidence="6">ATP-dependent DNA helicase</fullName>
        <ecNumber evidence="6">5.6.2.3</ecNumber>
    </recommendedName>
</protein>
<dbReference type="Gene3D" id="3.40.50.300">
    <property type="entry name" value="P-loop containing nucleotide triphosphate hydrolases"/>
    <property type="match status" value="1"/>
</dbReference>
<dbReference type="GO" id="GO:0043139">
    <property type="term" value="F:5'-3' DNA helicase activity"/>
    <property type="evidence" value="ECO:0007669"/>
    <property type="project" value="UniProtKB-EC"/>
</dbReference>
<name>A0A422NKI2_TRYRA</name>
<dbReference type="EC" id="5.6.2.3" evidence="6"/>
<gene>
    <name evidence="9" type="ORF">TraAM80_04243</name>
</gene>
<evidence type="ECO:0000256" key="5">
    <source>
        <dbReference type="ARBA" id="ARBA00048954"/>
    </source>
</evidence>
<evidence type="ECO:0000256" key="7">
    <source>
        <dbReference type="SAM" id="MobiDB-lite"/>
    </source>
</evidence>
<keyword evidence="6 9" id="KW-0378">Hydrolase</keyword>
<keyword evidence="6" id="KW-0347">Helicase</keyword>
<dbReference type="GeneID" id="40328176"/>
<reference evidence="9 10" key="1">
    <citation type="journal article" date="2018" name="BMC Genomics">
        <title>Genomic comparison of Trypanosoma conorhini and Trypanosoma rangeli to Trypanosoma cruzi strains of high and low virulence.</title>
        <authorList>
            <person name="Bradwell K.R."/>
            <person name="Koparde V.N."/>
            <person name="Matveyev A.V."/>
            <person name="Serrano M.G."/>
            <person name="Alves J.M."/>
            <person name="Parikh H."/>
            <person name="Huang B."/>
            <person name="Lee V."/>
            <person name="Espinosa-Alvarez O."/>
            <person name="Ortiz P.A."/>
            <person name="Costa-Martins A.G."/>
            <person name="Teixeira M.M."/>
            <person name="Buck G.A."/>
        </authorList>
    </citation>
    <scope>NUCLEOTIDE SEQUENCE [LARGE SCALE GENOMIC DNA]</scope>
    <source>
        <strain evidence="9 10">AM80</strain>
    </source>
</reference>
<dbReference type="PANTHER" id="PTHR47642">
    <property type="entry name" value="ATP-DEPENDENT DNA HELICASE"/>
    <property type="match status" value="1"/>
</dbReference>
<dbReference type="GO" id="GO:0006310">
    <property type="term" value="P:DNA recombination"/>
    <property type="evidence" value="ECO:0007669"/>
    <property type="project" value="UniProtKB-KW"/>
</dbReference>
<dbReference type="InterPro" id="IPR010285">
    <property type="entry name" value="DNA_helicase_pif1-like_DEAD"/>
</dbReference>
<evidence type="ECO:0000256" key="3">
    <source>
        <dbReference type="ARBA" id="ARBA00011245"/>
    </source>
</evidence>